<evidence type="ECO:0000313" key="2">
    <source>
        <dbReference type="EMBL" id="CAF1102943.1"/>
    </source>
</evidence>
<feature type="transmembrane region" description="Helical" evidence="1">
    <location>
        <begin position="82"/>
        <end position="109"/>
    </location>
</feature>
<protein>
    <submittedName>
        <fullName evidence="2">Uncharacterized protein</fullName>
    </submittedName>
</protein>
<evidence type="ECO:0000313" key="4">
    <source>
        <dbReference type="Proteomes" id="UP000663860"/>
    </source>
</evidence>
<sequence>MVKYQIPQVFFVPKPTLNEWASKVTLINDPKPQRPKNIKQLPPNEQNDSLCILSDCPENVESPSNVMNINNNKNNNKKYLKVLLISVGVLLILGILASVAMGIYALVYITRTTVTSTTMTTTTTTTTTTTSTAAQCYAYTTMNDVTRLATAGSGSTTDYGLFSTGTWVRFSGAGGTQITTSSPGLYRCTTYYSGWYSGSLPSSGETINGTVCYTYSSSSCYYANIISVTNCGSFYVYDLVNPPVSFYSRYCTV</sequence>
<dbReference type="AlphaFoldDB" id="A0A814PAD4"/>
<accession>A0A814PAD4</accession>
<evidence type="ECO:0000256" key="1">
    <source>
        <dbReference type="SAM" id="Phobius"/>
    </source>
</evidence>
<evidence type="ECO:0000313" key="3">
    <source>
        <dbReference type="EMBL" id="CAF3661569.1"/>
    </source>
</evidence>
<dbReference type="EMBL" id="CAJNOE010000265">
    <property type="protein sequence ID" value="CAF1102943.1"/>
    <property type="molecule type" value="Genomic_DNA"/>
</dbReference>
<dbReference type="Proteomes" id="UP000663868">
    <property type="component" value="Unassembled WGS sequence"/>
</dbReference>
<reference evidence="2" key="1">
    <citation type="submission" date="2021-02" db="EMBL/GenBank/DDBJ databases">
        <authorList>
            <person name="Nowell W R."/>
        </authorList>
    </citation>
    <scope>NUCLEOTIDE SEQUENCE</scope>
</reference>
<keyword evidence="1" id="KW-1133">Transmembrane helix</keyword>
<comment type="caution">
    <text evidence="2">The sequence shown here is derived from an EMBL/GenBank/DDBJ whole genome shotgun (WGS) entry which is preliminary data.</text>
</comment>
<dbReference type="Proteomes" id="UP000663860">
    <property type="component" value="Unassembled WGS sequence"/>
</dbReference>
<keyword evidence="1" id="KW-0812">Transmembrane</keyword>
<dbReference type="EMBL" id="CAJOBB010000361">
    <property type="protein sequence ID" value="CAF3661569.1"/>
    <property type="molecule type" value="Genomic_DNA"/>
</dbReference>
<name>A0A814PAD4_9BILA</name>
<organism evidence="2 4">
    <name type="scientific">Adineta steineri</name>
    <dbReference type="NCBI Taxonomy" id="433720"/>
    <lineage>
        <taxon>Eukaryota</taxon>
        <taxon>Metazoa</taxon>
        <taxon>Spiralia</taxon>
        <taxon>Gnathifera</taxon>
        <taxon>Rotifera</taxon>
        <taxon>Eurotatoria</taxon>
        <taxon>Bdelloidea</taxon>
        <taxon>Adinetida</taxon>
        <taxon>Adinetidae</taxon>
        <taxon>Adineta</taxon>
    </lineage>
</organism>
<proteinExistence type="predicted"/>
<gene>
    <name evidence="2" type="ORF">IZO911_LOCUS23149</name>
    <name evidence="3" type="ORF">KXQ929_LOCUS8358</name>
</gene>
<keyword evidence="1" id="KW-0472">Membrane</keyword>